<dbReference type="Gene3D" id="1.20.1270.60">
    <property type="entry name" value="Arfaptin homology (AH) domain/BAR domain"/>
    <property type="match status" value="1"/>
</dbReference>
<dbReference type="SMART" id="SM00326">
    <property type="entry name" value="SH3"/>
    <property type="match status" value="1"/>
</dbReference>
<dbReference type="InterPro" id="IPR027267">
    <property type="entry name" value="AH/BAR_dom_sf"/>
</dbReference>
<feature type="compositionally biased region" description="Basic and acidic residues" evidence="3">
    <location>
        <begin position="227"/>
        <end position="236"/>
    </location>
</feature>
<reference evidence="5 6" key="2">
    <citation type="journal article" date="2019" name="G3 (Bethesda)">
        <title>Hybrid Assembly of the Genome of the Entomopathogenic Nematode Steinernema carpocapsae Identifies the X-Chromosome.</title>
        <authorList>
            <person name="Serra L."/>
            <person name="Macchietto M."/>
            <person name="Macias-Munoz A."/>
            <person name="McGill C.J."/>
            <person name="Rodriguez I.M."/>
            <person name="Rodriguez B."/>
            <person name="Murad R."/>
            <person name="Mortazavi A."/>
        </authorList>
    </citation>
    <scope>NUCLEOTIDE SEQUENCE [LARGE SCALE GENOMIC DNA]</scope>
    <source>
        <strain evidence="5 6">ALL</strain>
    </source>
</reference>
<protein>
    <recommendedName>
        <fullName evidence="4">SH3 domain-containing protein</fullName>
    </recommendedName>
</protein>
<dbReference type="SUPFAM" id="SSF50044">
    <property type="entry name" value="SH3-domain"/>
    <property type="match status" value="1"/>
</dbReference>
<dbReference type="SUPFAM" id="SSF103657">
    <property type="entry name" value="BAR/IMD domain-like"/>
    <property type="match status" value="1"/>
</dbReference>
<evidence type="ECO:0000313" key="6">
    <source>
        <dbReference type="Proteomes" id="UP000298663"/>
    </source>
</evidence>
<proteinExistence type="predicted"/>
<organism evidence="5 6">
    <name type="scientific">Steinernema carpocapsae</name>
    <name type="common">Entomopathogenic nematode</name>
    <dbReference type="NCBI Taxonomy" id="34508"/>
    <lineage>
        <taxon>Eukaryota</taxon>
        <taxon>Metazoa</taxon>
        <taxon>Ecdysozoa</taxon>
        <taxon>Nematoda</taxon>
        <taxon>Chromadorea</taxon>
        <taxon>Rhabditida</taxon>
        <taxon>Tylenchina</taxon>
        <taxon>Panagrolaimomorpha</taxon>
        <taxon>Strongyloidoidea</taxon>
        <taxon>Steinernematidae</taxon>
        <taxon>Steinernema</taxon>
    </lineage>
</organism>
<evidence type="ECO:0000256" key="2">
    <source>
        <dbReference type="PROSITE-ProRule" id="PRU00192"/>
    </source>
</evidence>
<gene>
    <name evidence="5" type="ORF">L596_003527</name>
</gene>
<dbReference type="AlphaFoldDB" id="A0A4U8UWW3"/>
<sequence>MTKGQNGKRLSFFVRDAKSPSLASEENVEENVECNKVVYGIHKQLVTQFHPAVKEVAEAGVNLLRAFHGIHKATDAYTNTLLALAVSGSKSHPETVEVAGDLHQLALQMRAINEANRKCIGKLSSIVTKTNEYSIQEKELLKHLLTSFTKKEKGIKKFVEKGLRDPCDLQEFYRAEMKDNVQQQKFRYKFFLDKHKEWLLTFNDVFRVMNDFFHHSDSESESESESLSDKEEEQPAHRQRPFARSVSAASSHRSHGSHNPQKSQENGQELLQLRKNNSGLLLPQPRDETKSRTSSILKVREHPQMVRNSESSITDTIMDHERDQVGDDEVDGILLDLDNATASHSTEEPIIVLHENIETVQVDVHNNFEEEVEEFVVPQITEEHVAENLLVDKPAEAAPIEVAVVPIVTPRKIENISVAPLVPTARNAPTKTAAPKPVENNPIKANSQSSAIADAAPVTNKTLPPLSTITPLSPTVLQYSSPQLTANPNLTAAKLTKPLVTDARSASWERGDLLVCTSNYAASGSDRCLSAKDGQKFELLKVGTKGWIFIRNLETLSTGWFPSIYVKKVE</sequence>
<evidence type="ECO:0000256" key="1">
    <source>
        <dbReference type="ARBA" id="ARBA00022443"/>
    </source>
</evidence>
<dbReference type="Gene3D" id="2.30.30.40">
    <property type="entry name" value="SH3 Domains"/>
    <property type="match status" value="1"/>
</dbReference>
<dbReference type="EMBL" id="AZBU02000001">
    <property type="protein sequence ID" value="TMS36338.1"/>
    <property type="molecule type" value="Genomic_DNA"/>
</dbReference>
<evidence type="ECO:0000256" key="3">
    <source>
        <dbReference type="SAM" id="MobiDB-lite"/>
    </source>
</evidence>
<accession>A0A4U8UWW3</accession>
<feature type="domain" description="SH3" evidence="4">
    <location>
        <begin position="509"/>
        <end position="570"/>
    </location>
</feature>
<name>A0A4U8UWW3_STECR</name>
<keyword evidence="6" id="KW-1185">Reference proteome</keyword>
<evidence type="ECO:0000259" key="4">
    <source>
        <dbReference type="PROSITE" id="PS50002"/>
    </source>
</evidence>
<keyword evidence="1 2" id="KW-0728">SH3 domain</keyword>
<dbReference type="OrthoDB" id="10255964at2759"/>
<dbReference type="InterPro" id="IPR001452">
    <property type="entry name" value="SH3_domain"/>
</dbReference>
<reference evidence="5 6" key="1">
    <citation type="journal article" date="2015" name="Genome Biol.">
        <title>Comparative genomics of Steinernema reveals deeply conserved gene regulatory networks.</title>
        <authorList>
            <person name="Dillman A.R."/>
            <person name="Macchietto M."/>
            <person name="Porter C.F."/>
            <person name="Rogers A."/>
            <person name="Williams B."/>
            <person name="Antoshechkin I."/>
            <person name="Lee M.M."/>
            <person name="Goodwin Z."/>
            <person name="Lu X."/>
            <person name="Lewis E.E."/>
            <person name="Goodrich-Blair H."/>
            <person name="Stock S.P."/>
            <person name="Adams B.J."/>
            <person name="Sternberg P.W."/>
            <person name="Mortazavi A."/>
        </authorList>
    </citation>
    <scope>NUCLEOTIDE SEQUENCE [LARGE SCALE GENOMIC DNA]</scope>
    <source>
        <strain evidence="5 6">ALL</strain>
    </source>
</reference>
<dbReference type="PROSITE" id="PS50002">
    <property type="entry name" value="SH3"/>
    <property type="match status" value="1"/>
</dbReference>
<dbReference type="InterPro" id="IPR036028">
    <property type="entry name" value="SH3-like_dom_sf"/>
</dbReference>
<evidence type="ECO:0000313" key="5">
    <source>
        <dbReference type="EMBL" id="TMS36338.1"/>
    </source>
</evidence>
<comment type="caution">
    <text evidence="5">The sequence shown here is derived from an EMBL/GenBank/DDBJ whole genome shotgun (WGS) entry which is preliminary data.</text>
</comment>
<dbReference type="Proteomes" id="UP000298663">
    <property type="component" value="Unassembled WGS sequence"/>
</dbReference>
<feature type="region of interest" description="Disordered" evidence="3">
    <location>
        <begin position="218"/>
        <end position="266"/>
    </location>
</feature>